<reference evidence="1" key="1">
    <citation type="journal article" date="2021" name="Mol. Ecol. Resour.">
        <title>Apolygus lucorum genome provides insights into omnivorousness and mesophyll feeding.</title>
        <authorList>
            <person name="Liu Y."/>
            <person name="Liu H."/>
            <person name="Wang H."/>
            <person name="Huang T."/>
            <person name="Liu B."/>
            <person name="Yang B."/>
            <person name="Yin L."/>
            <person name="Li B."/>
            <person name="Zhang Y."/>
            <person name="Zhang S."/>
            <person name="Jiang F."/>
            <person name="Zhang X."/>
            <person name="Ren Y."/>
            <person name="Wang B."/>
            <person name="Wang S."/>
            <person name="Lu Y."/>
            <person name="Wu K."/>
            <person name="Fan W."/>
            <person name="Wang G."/>
        </authorList>
    </citation>
    <scope>NUCLEOTIDE SEQUENCE</scope>
    <source>
        <strain evidence="1">12Hb</strain>
    </source>
</reference>
<protein>
    <recommendedName>
        <fullName evidence="3">Peptidase S1 domain-containing protein</fullName>
    </recommendedName>
</protein>
<keyword evidence="2" id="KW-1185">Reference proteome</keyword>
<comment type="caution">
    <text evidence="1">The sequence shown here is derived from an EMBL/GenBank/DDBJ whole genome shotgun (WGS) entry which is preliminary data.</text>
</comment>
<dbReference type="SUPFAM" id="SSF50494">
    <property type="entry name" value="Trypsin-like serine proteases"/>
    <property type="match status" value="1"/>
</dbReference>
<name>A0A6A4JVJ1_APOLU</name>
<dbReference type="Proteomes" id="UP000466442">
    <property type="component" value="Unassembled WGS sequence"/>
</dbReference>
<dbReference type="EMBL" id="WIXP02000007">
    <property type="protein sequence ID" value="KAF6208335.1"/>
    <property type="molecule type" value="Genomic_DNA"/>
</dbReference>
<evidence type="ECO:0000313" key="1">
    <source>
        <dbReference type="EMBL" id="KAF6208335.1"/>
    </source>
</evidence>
<evidence type="ECO:0008006" key="3">
    <source>
        <dbReference type="Google" id="ProtNLM"/>
    </source>
</evidence>
<dbReference type="InterPro" id="IPR009003">
    <property type="entry name" value="Peptidase_S1_PA"/>
</dbReference>
<dbReference type="Gene3D" id="2.40.10.10">
    <property type="entry name" value="Trypsin-like serine proteases"/>
    <property type="match status" value="1"/>
</dbReference>
<proteinExistence type="predicted"/>
<evidence type="ECO:0000313" key="2">
    <source>
        <dbReference type="Proteomes" id="UP000466442"/>
    </source>
</evidence>
<sequence length="337" mass="38321">MFDVRIYSIVASVLYLVDLAQCRDESMRIALGVIPARGSFPYLCSIVYKQVWIGDCSILTELFVIVSVSNFNRPISNKDDETKRFYNRMRDISVYAGTIYMNPSLYDEKTMPGLQKVKASSLYVAHNYPDLDRYTEIKSPEDANFNLTEILNVDVVGPAFNVGFLKVDKFEWSASLKPLPMFIDIDTLADAITDRIRALEKYPNINSHCKIATWHSPSERKVFHHVLFIPRKMCKQAWCNFNLNACLKFPRDDLICFKSAYWGEPCARDTGAALFCKFFSGPRSPSGNVFAILSTAFSCGNDNLPSVYTTMSPVLKFFKTVYEKYVPPEVPDFPPSP</sequence>
<organism evidence="1 2">
    <name type="scientific">Apolygus lucorum</name>
    <name type="common">Small green plant bug</name>
    <name type="synonym">Lygocoris lucorum</name>
    <dbReference type="NCBI Taxonomy" id="248454"/>
    <lineage>
        <taxon>Eukaryota</taxon>
        <taxon>Metazoa</taxon>
        <taxon>Ecdysozoa</taxon>
        <taxon>Arthropoda</taxon>
        <taxon>Hexapoda</taxon>
        <taxon>Insecta</taxon>
        <taxon>Pterygota</taxon>
        <taxon>Neoptera</taxon>
        <taxon>Paraneoptera</taxon>
        <taxon>Hemiptera</taxon>
        <taxon>Heteroptera</taxon>
        <taxon>Panheteroptera</taxon>
        <taxon>Cimicomorpha</taxon>
        <taxon>Miridae</taxon>
        <taxon>Mirini</taxon>
        <taxon>Apolygus</taxon>
    </lineage>
</organism>
<gene>
    <name evidence="1" type="ORF">GE061_016789</name>
</gene>
<dbReference type="AlphaFoldDB" id="A0A6A4JVJ1"/>
<dbReference type="InterPro" id="IPR043504">
    <property type="entry name" value="Peptidase_S1_PA_chymotrypsin"/>
</dbReference>
<accession>A0A6A4JVJ1</accession>